<dbReference type="EMBL" id="KV907495">
    <property type="protein sequence ID" value="OOF98733.1"/>
    <property type="molecule type" value="Genomic_DNA"/>
</dbReference>
<name>A0A1R3RW76_ASPC5</name>
<dbReference type="OMA" id="CAKANAN"/>
<proteinExistence type="predicted"/>
<evidence type="ECO:0000313" key="1">
    <source>
        <dbReference type="EMBL" id="OOF98733.1"/>
    </source>
</evidence>
<sequence>MPSRWFARSETEPGTTIPLQQYQWVILQTCNEHEFQTPSEDLRDSPEPSMTCTLLLCKRAGPDHPIQAYMRIYKQIPIAGTEAEPANKQDDTGFVPGGLITWLVWEVVPGIRLSDPCGAAAFWALDISERDAIREAFKESIMKLYRWGYYPLHGNGRNLVWDADTSTL</sequence>
<gene>
    <name evidence="1" type="ORF">ASPCADRAFT_2166</name>
</gene>
<evidence type="ECO:0000313" key="2">
    <source>
        <dbReference type="Proteomes" id="UP000188318"/>
    </source>
</evidence>
<dbReference type="AlphaFoldDB" id="A0A1R3RW76"/>
<evidence type="ECO:0008006" key="3">
    <source>
        <dbReference type="Google" id="ProtNLM"/>
    </source>
</evidence>
<keyword evidence="2" id="KW-1185">Reference proteome</keyword>
<protein>
    <recommendedName>
        <fullName evidence="3">Aminoglycoside phosphotransferase domain-containing protein</fullName>
    </recommendedName>
</protein>
<dbReference type="STRING" id="602072.A0A1R3RW76"/>
<dbReference type="VEuPathDB" id="FungiDB:ASPCADRAFT_2166"/>
<dbReference type="OrthoDB" id="4207132at2759"/>
<dbReference type="Proteomes" id="UP000188318">
    <property type="component" value="Unassembled WGS sequence"/>
</dbReference>
<organism evidence="1 2">
    <name type="scientific">Aspergillus carbonarius (strain ITEM 5010)</name>
    <dbReference type="NCBI Taxonomy" id="602072"/>
    <lineage>
        <taxon>Eukaryota</taxon>
        <taxon>Fungi</taxon>
        <taxon>Dikarya</taxon>
        <taxon>Ascomycota</taxon>
        <taxon>Pezizomycotina</taxon>
        <taxon>Eurotiomycetes</taxon>
        <taxon>Eurotiomycetidae</taxon>
        <taxon>Eurotiales</taxon>
        <taxon>Aspergillaceae</taxon>
        <taxon>Aspergillus</taxon>
        <taxon>Aspergillus subgen. Circumdati</taxon>
    </lineage>
</organism>
<accession>A0A1R3RW76</accession>
<reference evidence="2" key="1">
    <citation type="journal article" date="2017" name="Genome Biol.">
        <title>Comparative genomics reveals high biological diversity and specific adaptations in the industrially and medically important fungal genus Aspergillus.</title>
        <authorList>
            <person name="de Vries R.P."/>
            <person name="Riley R."/>
            <person name="Wiebenga A."/>
            <person name="Aguilar-Osorio G."/>
            <person name="Amillis S."/>
            <person name="Uchima C.A."/>
            <person name="Anderluh G."/>
            <person name="Asadollahi M."/>
            <person name="Askin M."/>
            <person name="Barry K."/>
            <person name="Battaglia E."/>
            <person name="Bayram O."/>
            <person name="Benocci T."/>
            <person name="Braus-Stromeyer S.A."/>
            <person name="Caldana C."/>
            <person name="Canovas D."/>
            <person name="Cerqueira G.C."/>
            <person name="Chen F."/>
            <person name="Chen W."/>
            <person name="Choi C."/>
            <person name="Clum A."/>
            <person name="Dos Santos R.A."/>
            <person name="Damasio A.R."/>
            <person name="Diallinas G."/>
            <person name="Emri T."/>
            <person name="Fekete E."/>
            <person name="Flipphi M."/>
            <person name="Freyberg S."/>
            <person name="Gallo A."/>
            <person name="Gournas C."/>
            <person name="Habgood R."/>
            <person name="Hainaut M."/>
            <person name="Harispe M.L."/>
            <person name="Henrissat B."/>
            <person name="Hilden K.S."/>
            <person name="Hope R."/>
            <person name="Hossain A."/>
            <person name="Karabika E."/>
            <person name="Karaffa L."/>
            <person name="Karanyi Z."/>
            <person name="Krasevec N."/>
            <person name="Kuo A."/>
            <person name="Kusch H."/>
            <person name="LaButti K."/>
            <person name="Lagendijk E.L."/>
            <person name="Lapidus A."/>
            <person name="Levasseur A."/>
            <person name="Lindquist E."/>
            <person name="Lipzen A."/>
            <person name="Logrieco A.F."/>
            <person name="MacCabe A."/>
            <person name="Maekelae M.R."/>
            <person name="Malavazi I."/>
            <person name="Melin P."/>
            <person name="Meyer V."/>
            <person name="Mielnichuk N."/>
            <person name="Miskei M."/>
            <person name="Molnar A.P."/>
            <person name="Mule G."/>
            <person name="Ngan C.Y."/>
            <person name="Orejas M."/>
            <person name="Orosz E."/>
            <person name="Ouedraogo J.P."/>
            <person name="Overkamp K.M."/>
            <person name="Park H.-S."/>
            <person name="Perrone G."/>
            <person name="Piumi F."/>
            <person name="Punt P.J."/>
            <person name="Ram A.F."/>
            <person name="Ramon A."/>
            <person name="Rauscher S."/>
            <person name="Record E."/>
            <person name="Riano-Pachon D.M."/>
            <person name="Robert V."/>
            <person name="Roehrig J."/>
            <person name="Ruller R."/>
            <person name="Salamov A."/>
            <person name="Salih N.S."/>
            <person name="Samson R.A."/>
            <person name="Sandor E."/>
            <person name="Sanguinetti M."/>
            <person name="Schuetze T."/>
            <person name="Sepcic K."/>
            <person name="Shelest E."/>
            <person name="Sherlock G."/>
            <person name="Sophianopoulou V."/>
            <person name="Squina F.M."/>
            <person name="Sun H."/>
            <person name="Susca A."/>
            <person name="Todd R.B."/>
            <person name="Tsang A."/>
            <person name="Unkles S.E."/>
            <person name="van de Wiele N."/>
            <person name="van Rossen-Uffink D."/>
            <person name="Oliveira J.V."/>
            <person name="Vesth T.C."/>
            <person name="Visser J."/>
            <person name="Yu J.-H."/>
            <person name="Zhou M."/>
            <person name="Andersen M.R."/>
            <person name="Archer D.B."/>
            <person name="Baker S.E."/>
            <person name="Benoit I."/>
            <person name="Brakhage A.A."/>
            <person name="Braus G.H."/>
            <person name="Fischer R."/>
            <person name="Frisvad J.C."/>
            <person name="Goldman G.H."/>
            <person name="Houbraken J."/>
            <person name="Oakley B."/>
            <person name="Pocsi I."/>
            <person name="Scazzocchio C."/>
            <person name="Seiboth B."/>
            <person name="vanKuyk P.A."/>
            <person name="Wortman J."/>
            <person name="Dyer P.S."/>
            <person name="Grigoriev I.V."/>
        </authorList>
    </citation>
    <scope>NUCLEOTIDE SEQUENCE [LARGE SCALE GENOMIC DNA]</scope>
    <source>
        <strain evidence="2">ITEM 5010</strain>
    </source>
</reference>